<dbReference type="Gene3D" id="3.40.50.150">
    <property type="entry name" value="Vaccinia Virus protein VP39"/>
    <property type="match status" value="1"/>
</dbReference>
<comment type="caution">
    <text evidence="4">The sequence shown here is derived from an EMBL/GenBank/DDBJ whole genome shotgun (WGS) entry which is preliminary data.</text>
</comment>
<feature type="region of interest" description="Disordered" evidence="3">
    <location>
        <begin position="1"/>
        <end position="23"/>
    </location>
</feature>
<dbReference type="PANTHER" id="PTHR31009">
    <property type="entry name" value="S-ADENOSYL-L-METHIONINE:CARBOXYL METHYLTRANSFERASE FAMILY PROTEIN"/>
    <property type="match status" value="1"/>
</dbReference>
<dbReference type="Gene3D" id="1.10.1200.270">
    <property type="entry name" value="Methyltransferase, alpha-helical capping domain"/>
    <property type="match status" value="1"/>
</dbReference>
<dbReference type="InterPro" id="IPR042086">
    <property type="entry name" value="MeTrfase_capping"/>
</dbReference>
<evidence type="ECO:0000313" key="5">
    <source>
        <dbReference type="Proteomes" id="UP001202328"/>
    </source>
</evidence>
<keyword evidence="5" id="KW-1185">Reference proteome</keyword>
<dbReference type="SUPFAM" id="SSF53335">
    <property type="entry name" value="S-adenosyl-L-methionine-dependent methyltransferases"/>
    <property type="match status" value="1"/>
</dbReference>
<dbReference type="AlphaFoldDB" id="A0AAD4SDV7"/>
<dbReference type="EMBL" id="JAJJMB010011896">
    <property type="protein sequence ID" value="KAI3895749.1"/>
    <property type="molecule type" value="Genomic_DNA"/>
</dbReference>
<name>A0AAD4SDV7_9MAGN</name>
<evidence type="ECO:0000313" key="4">
    <source>
        <dbReference type="EMBL" id="KAI3895749.1"/>
    </source>
</evidence>
<reference evidence="4" key="1">
    <citation type="submission" date="2022-04" db="EMBL/GenBank/DDBJ databases">
        <title>A functionally conserved STORR gene fusion in Papaver species that diverged 16.8 million years ago.</title>
        <authorList>
            <person name="Catania T."/>
        </authorList>
    </citation>
    <scope>NUCLEOTIDE SEQUENCE</scope>
    <source>
        <strain evidence="4">S-188037</strain>
    </source>
</reference>
<accession>A0AAD4SDV7</accession>
<keyword evidence="2" id="KW-0460">Magnesium</keyword>
<keyword evidence="1" id="KW-0479">Metal-binding</keyword>
<dbReference type="GO" id="GO:0008168">
    <property type="term" value="F:methyltransferase activity"/>
    <property type="evidence" value="ECO:0007669"/>
    <property type="project" value="InterPro"/>
</dbReference>
<evidence type="ECO:0000256" key="2">
    <source>
        <dbReference type="ARBA" id="ARBA00022842"/>
    </source>
</evidence>
<dbReference type="Proteomes" id="UP001202328">
    <property type="component" value="Unassembled WGS sequence"/>
</dbReference>
<dbReference type="InterPro" id="IPR029063">
    <property type="entry name" value="SAM-dependent_MTases_sf"/>
</dbReference>
<organism evidence="4 5">
    <name type="scientific">Papaver atlanticum</name>
    <dbReference type="NCBI Taxonomy" id="357466"/>
    <lineage>
        <taxon>Eukaryota</taxon>
        <taxon>Viridiplantae</taxon>
        <taxon>Streptophyta</taxon>
        <taxon>Embryophyta</taxon>
        <taxon>Tracheophyta</taxon>
        <taxon>Spermatophyta</taxon>
        <taxon>Magnoliopsida</taxon>
        <taxon>Ranunculales</taxon>
        <taxon>Papaveraceae</taxon>
        <taxon>Papaveroideae</taxon>
        <taxon>Papaver</taxon>
    </lineage>
</organism>
<gene>
    <name evidence="4" type="ORF">MKW98_025540</name>
</gene>
<proteinExistence type="predicted"/>
<dbReference type="InterPro" id="IPR005299">
    <property type="entry name" value="MeTrfase_7"/>
</dbReference>
<dbReference type="GO" id="GO:0046872">
    <property type="term" value="F:metal ion binding"/>
    <property type="evidence" value="ECO:0007669"/>
    <property type="project" value="UniProtKB-KW"/>
</dbReference>
<evidence type="ECO:0000256" key="1">
    <source>
        <dbReference type="ARBA" id="ARBA00022723"/>
    </source>
</evidence>
<sequence length="385" mass="42615">MDVNQQFHMNGGNGETSYSSNSSLQRKGVEITKPIIEETIIEIVNTMYLASPAANIRKSISIADMGCSSGPNALLVVSYIMNAVFKTLLRDSDGVSRASAHPEILVFLNDLSGNDFNSTFKSLQGFYDELKKTYNILSGHEGNQRQQPCFVAGIPGSFYGRLFPADRLHFVHSSYSLHWLSQVPQGIEKINKGNVYMVESSPPSVVEAYLNQFERDFELFLKCRSEEVVKGGRMVLTTSGRANDVRPCSKEHCLVWELVANILSDMLSQGKIEAEKLESFHVPLYIPSSSEVKSIILREGSFIINRLETFEVTLDGVGDDGKLDGRSNADVMVNSLRAISEPLVASHFGEEIIEELFGRLGVMFGAYLPKGKNKTLGIVISLVRQ</sequence>
<dbReference type="Pfam" id="PF03492">
    <property type="entry name" value="Methyltransf_7"/>
    <property type="match status" value="1"/>
</dbReference>
<evidence type="ECO:0000256" key="3">
    <source>
        <dbReference type="SAM" id="MobiDB-lite"/>
    </source>
</evidence>
<protein>
    <submittedName>
        <fullName evidence="4">Uncharacterized protein</fullName>
    </submittedName>
</protein>